<sequence>MKGSIVALSLIMLCIVGLLSFFLREPAHSRASAEDAENRGRTPVRSVNTTDATNAHLSPEPTNEQKIPPVDCKDINLQSESPAQIKACIDLLSTSPVPSIEQLLNLYSAWAVIDVDKALYHLILLPSELSSYLIYDVVAVASADDLNSVLSWLESQTLEINVKSDLVVSAYVGASAHNQASILSLAESLTNPQLKTQVIDSILVDWAKQDYNAVLAWIDGRERPDMYHAVANKLLLNMIEQQPAEALYYLELMPENPTKTKLIEHYAHVVAKQDLTSAMAWAQNLDNPTLQAAALTSILDLAVSDAHNHQFVLQFALTESTPSIQQQLLTNIAHNIVNQDITWLVERFDVIPANYQADIARIIMNKWMETDEDAAINWADSLTNPASQKAAKEKYK</sequence>
<organism evidence="2 3">
    <name type="scientific">Catenovulum sediminis</name>
    <dbReference type="NCBI Taxonomy" id="1740262"/>
    <lineage>
        <taxon>Bacteria</taxon>
        <taxon>Pseudomonadati</taxon>
        <taxon>Pseudomonadota</taxon>
        <taxon>Gammaproteobacteria</taxon>
        <taxon>Alteromonadales</taxon>
        <taxon>Alteromonadaceae</taxon>
        <taxon>Catenovulum</taxon>
    </lineage>
</organism>
<gene>
    <name evidence="2" type="ORF">ABS311_00555</name>
</gene>
<dbReference type="Proteomes" id="UP001467690">
    <property type="component" value="Unassembled WGS sequence"/>
</dbReference>
<proteinExistence type="predicted"/>
<comment type="caution">
    <text evidence="2">The sequence shown here is derived from an EMBL/GenBank/DDBJ whole genome shotgun (WGS) entry which is preliminary data.</text>
</comment>
<dbReference type="RefSeq" id="WP_350400198.1">
    <property type="nucleotide sequence ID" value="NZ_JBELOE010000051.1"/>
</dbReference>
<feature type="region of interest" description="Disordered" evidence="1">
    <location>
        <begin position="32"/>
        <end position="69"/>
    </location>
</feature>
<dbReference type="EMBL" id="JBELOE010000051">
    <property type="protein sequence ID" value="MER2490379.1"/>
    <property type="molecule type" value="Genomic_DNA"/>
</dbReference>
<feature type="compositionally biased region" description="Polar residues" evidence="1">
    <location>
        <begin position="45"/>
        <end position="65"/>
    </location>
</feature>
<evidence type="ECO:0008006" key="4">
    <source>
        <dbReference type="Google" id="ProtNLM"/>
    </source>
</evidence>
<name>A0ABV1RBU2_9ALTE</name>
<reference evidence="2 3" key="1">
    <citation type="submission" date="2024-06" db="EMBL/GenBank/DDBJ databases">
        <authorList>
            <person name="Chen R.Y."/>
        </authorList>
    </citation>
    <scope>NUCLEOTIDE SEQUENCE [LARGE SCALE GENOMIC DNA]</scope>
    <source>
        <strain evidence="2 3">D2</strain>
    </source>
</reference>
<accession>A0ABV1RBU2</accession>
<protein>
    <recommendedName>
        <fullName evidence="4">HEAT repeat domain-containing protein</fullName>
    </recommendedName>
</protein>
<evidence type="ECO:0000313" key="2">
    <source>
        <dbReference type="EMBL" id="MER2490379.1"/>
    </source>
</evidence>
<keyword evidence="3" id="KW-1185">Reference proteome</keyword>
<evidence type="ECO:0000256" key="1">
    <source>
        <dbReference type="SAM" id="MobiDB-lite"/>
    </source>
</evidence>
<evidence type="ECO:0000313" key="3">
    <source>
        <dbReference type="Proteomes" id="UP001467690"/>
    </source>
</evidence>